<proteinExistence type="predicted"/>
<name>A0A420KBR1_9BURK</name>
<dbReference type="Proteomes" id="UP000216225">
    <property type="component" value="Unassembled WGS sequence"/>
</dbReference>
<accession>A0A420KBR1</accession>
<reference evidence="1 2" key="1">
    <citation type="submission" date="2018-09" db="EMBL/GenBank/DDBJ databases">
        <title>Genome comparison of Alicycliphilus sp. BQ1, a polyurethanolytic bacterium, with its closest phylogenetic relatives Alicycliphilus denitrificans BC and K601, unable to attack polyurethane.</title>
        <authorList>
            <person name="Loza-Tavera H."/>
            <person name="Lozano L."/>
            <person name="Cevallos M."/>
            <person name="Maya-Lucas O."/>
            <person name="Garcia-Mena J."/>
            <person name="Hernandez J."/>
        </authorList>
    </citation>
    <scope>NUCLEOTIDE SEQUENCE [LARGE SCALE GENOMIC DNA]</scope>
    <source>
        <strain evidence="1 2">BQ1</strain>
    </source>
</reference>
<protein>
    <submittedName>
        <fullName evidence="1">Uncharacterized protein</fullName>
    </submittedName>
</protein>
<dbReference type="EMBL" id="NKDB02000002">
    <property type="protein sequence ID" value="RKJ96657.1"/>
    <property type="molecule type" value="Genomic_DNA"/>
</dbReference>
<sequence>MEIKLTGAETGDQLIKQLVYLRQCARRLLNAQNMERGNRASLKKMIEDEAVAGTSLEAEVRKVLAGVEGRLVDLEFAIIEIGQYLVHLGPELDKKVSREALFDAINTNHADRDTESVRKHGSKASHILFVLNLENSATKDDDVVIRPLNWCHQMAFMHELQTNPKLDRIVHDEANEFFNGAFGEYRERPLMERLAGRAM</sequence>
<organism evidence="1 2">
    <name type="scientific">Alicycliphilus denitrificans</name>
    <dbReference type="NCBI Taxonomy" id="179636"/>
    <lineage>
        <taxon>Bacteria</taxon>
        <taxon>Pseudomonadati</taxon>
        <taxon>Pseudomonadota</taxon>
        <taxon>Betaproteobacteria</taxon>
        <taxon>Burkholderiales</taxon>
        <taxon>Comamonadaceae</taxon>
        <taxon>Alicycliphilus</taxon>
    </lineage>
</organism>
<comment type="caution">
    <text evidence="1">The sequence shown here is derived from an EMBL/GenBank/DDBJ whole genome shotgun (WGS) entry which is preliminary data.</text>
</comment>
<dbReference type="AlphaFoldDB" id="A0A420KBR1"/>
<dbReference type="RefSeq" id="WP_094438218.1">
    <property type="nucleotide sequence ID" value="NZ_NKDB02000002.1"/>
</dbReference>
<gene>
    <name evidence="1" type="ORF">CE154_011590</name>
</gene>
<evidence type="ECO:0000313" key="1">
    <source>
        <dbReference type="EMBL" id="RKJ96657.1"/>
    </source>
</evidence>
<evidence type="ECO:0000313" key="2">
    <source>
        <dbReference type="Proteomes" id="UP000216225"/>
    </source>
</evidence>